<evidence type="ECO:0000256" key="2">
    <source>
        <dbReference type="SAM" id="Phobius"/>
    </source>
</evidence>
<dbReference type="Proteomes" id="UP000252530">
    <property type="component" value="Unassembled WGS sequence"/>
</dbReference>
<keyword evidence="2" id="KW-0812">Transmembrane</keyword>
<reference evidence="3 4" key="1">
    <citation type="submission" date="2017-10" db="EMBL/GenBank/DDBJ databases">
        <title>Bifidobacterium xylocopum sp. nov. and Bifidobacterium aemilianum sp. nov., from the carpenter bee (Xylocopa violacea) digestive tract.</title>
        <authorList>
            <person name="Alberoni D."/>
            <person name="Baffoni L."/>
            <person name="Di Gioia D."/>
            <person name="Gaggia F."/>
            <person name="Biavati B."/>
        </authorList>
    </citation>
    <scope>NUCLEOTIDE SEQUENCE [LARGE SCALE GENOMIC DNA]</scope>
    <source>
        <strain evidence="3 4">XV10</strain>
    </source>
</reference>
<feature type="compositionally biased region" description="Low complexity" evidence="1">
    <location>
        <begin position="255"/>
        <end position="264"/>
    </location>
</feature>
<keyword evidence="2" id="KW-0472">Membrane</keyword>
<evidence type="ECO:0008006" key="5">
    <source>
        <dbReference type="Google" id="ProtNLM"/>
    </source>
</evidence>
<sequence length="316" mass="32712">MEGLAAPDDFDLLESMHAGTGLAETAAVSDRPRFRWMIVVCLVSVLVGLAGAWAFAAHRAWSGREHVTALESCNEARASAQSGWVALKQAVKGIEGALSVSSDQVEDSQTVSTLHKLASSLPSGPSASCTQEASVDQLRSSATASEKQMRAYRSLADRLSRAARRVGDSREAKELSISLADLDSSLERARTLLTASAGNVTDDQTRVVLQQAIDDAVHARNAGKPARNAIEDARSSVEKAMQGVSESQAAKEDQQASAAEAAGGAPPPAPVPAPSPTPRAPQRVPSPPAPPSGDGGSPGWSVPAPNNGFPGMIPGL</sequence>
<protein>
    <recommendedName>
        <fullName evidence="5">Molecular chaperone</fullName>
    </recommendedName>
</protein>
<evidence type="ECO:0000313" key="4">
    <source>
        <dbReference type="Proteomes" id="UP000252530"/>
    </source>
</evidence>
<comment type="caution">
    <text evidence="3">The sequence shown here is derived from an EMBL/GenBank/DDBJ whole genome shotgun (WGS) entry which is preliminary data.</text>
</comment>
<dbReference type="AlphaFoldDB" id="A0A366K9F4"/>
<evidence type="ECO:0000256" key="1">
    <source>
        <dbReference type="SAM" id="MobiDB-lite"/>
    </source>
</evidence>
<keyword evidence="4" id="KW-1185">Reference proteome</keyword>
<evidence type="ECO:0000313" key="3">
    <source>
        <dbReference type="EMBL" id="RBP97872.1"/>
    </source>
</evidence>
<dbReference type="EMBL" id="PDCG01000003">
    <property type="protein sequence ID" value="RBP97872.1"/>
    <property type="molecule type" value="Genomic_DNA"/>
</dbReference>
<proteinExistence type="predicted"/>
<organism evidence="3 4">
    <name type="scientific">Bifidobacterium aemilianum</name>
    <dbReference type="NCBI Taxonomy" id="2493120"/>
    <lineage>
        <taxon>Bacteria</taxon>
        <taxon>Bacillati</taxon>
        <taxon>Actinomycetota</taxon>
        <taxon>Actinomycetes</taxon>
        <taxon>Bifidobacteriales</taxon>
        <taxon>Bifidobacteriaceae</taxon>
        <taxon>Bifidobacterium</taxon>
    </lineage>
</organism>
<feature type="region of interest" description="Disordered" evidence="1">
    <location>
        <begin position="219"/>
        <end position="316"/>
    </location>
</feature>
<gene>
    <name evidence="3" type="ORF">CRD60_04625</name>
</gene>
<feature type="compositionally biased region" description="Pro residues" evidence="1">
    <location>
        <begin position="265"/>
        <end position="291"/>
    </location>
</feature>
<name>A0A366K9F4_9BIFI</name>
<accession>A0A366K9F4</accession>
<feature type="transmembrane region" description="Helical" evidence="2">
    <location>
        <begin position="34"/>
        <end position="56"/>
    </location>
</feature>
<keyword evidence="2" id="KW-1133">Transmembrane helix</keyword>